<comment type="caution">
    <text evidence="3">The sequence shown here is derived from an EMBL/GenBank/DDBJ whole genome shotgun (WGS) entry which is preliminary data.</text>
</comment>
<dbReference type="InterPro" id="IPR050259">
    <property type="entry name" value="SDR"/>
</dbReference>
<evidence type="ECO:0000313" key="4">
    <source>
        <dbReference type="Proteomes" id="UP000677918"/>
    </source>
</evidence>
<dbReference type="GO" id="GO:0016491">
    <property type="term" value="F:oxidoreductase activity"/>
    <property type="evidence" value="ECO:0007669"/>
    <property type="project" value="UniProtKB-KW"/>
</dbReference>
<dbReference type="InterPro" id="IPR036291">
    <property type="entry name" value="NAD(P)-bd_dom_sf"/>
</dbReference>
<protein>
    <submittedName>
        <fullName evidence="3">3-oxoacyl-ACP reductase</fullName>
    </submittedName>
</protein>
<dbReference type="EMBL" id="BOVK01000012">
    <property type="protein sequence ID" value="GIQ68086.1"/>
    <property type="molecule type" value="Genomic_DNA"/>
</dbReference>
<keyword evidence="4" id="KW-1185">Reference proteome</keyword>
<accession>A0A8J4H1Y4</accession>
<keyword evidence="2" id="KW-0560">Oxidoreductase</keyword>
<dbReference type="PANTHER" id="PTHR42879">
    <property type="entry name" value="3-OXOACYL-(ACYL-CARRIER-PROTEIN) REDUCTASE"/>
    <property type="match status" value="1"/>
</dbReference>
<evidence type="ECO:0000256" key="1">
    <source>
        <dbReference type="ARBA" id="ARBA00006484"/>
    </source>
</evidence>
<dbReference type="InterPro" id="IPR002347">
    <property type="entry name" value="SDR_fam"/>
</dbReference>
<dbReference type="SUPFAM" id="SSF51735">
    <property type="entry name" value="NAD(P)-binding Rossmann-fold domains"/>
    <property type="match status" value="1"/>
</dbReference>
<dbReference type="CDD" id="cd05344">
    <property type="entry name" value="BKR_like_SDR_like"/>
    <property type="match status" value="1"/>
</dbReference>
<dbReference type="FunFam" id="3.40.50.720:FF:000084">
    <property type="entry name" value="Short-chain dehydrogenase reductase"/>
    <property type="match status" value="1"/>
</dbReference>
<dbReference type="PRINTS" id="PR00080">
    <property type="entry name" value="SDRFAMILY"/>
</dbReference>
<dbReference type="AlphaFoldDB" id="A0A8J4H1Y4"/>
<reference evidence="3" key="1">
    <citation type="submission" date="2021-04" db="EMBL/GenBank/DDBJ databases">
        <title>Draft genome sequence of Xylanibacillus composti strain K13.</title>
        <authorList>
            <person name="Uke A."/>
            <person name="Chhe C."/>
            <person name="Baramee S."/>
            <person name="Kosugi A."/>
        </authorList>
    </citation>
    <scope>NUCLEOTIDE SEQUENCE</scope>
    <source>
        <strain evidence="3">K13</strain>
    </source>
</reference>
<dbReference type="Proteomes" id="UP000677918">
    <property type="component" value="Unassembled WGS sequence"/>
</dbReference>
<gene>
    <name evidence="3" type="ORF">XYCOK13_09100</name>
</gene>
<dbReference type="Pfam" id="PF13561">
    <property type="entry name" value="adh_short_C2"/>
    <property type="match status" value="1"/>
</dbReference>
<dbReference type="Gene3D" id="3.40.50.720">
    <property type="entry name" value="NAD(P)-binding Rossmann-like Domain"/>
    <property type="match status" value="1"/>
</dbReference>
<proteinExistence type="inferred from homology"/>
<evidence type="ECO:0000313" key="3">
    <source>
        <dbReference type="EMBL" id="GIQ68086.1"/>
    </source>
</evidence>
<evidence type="ECO:0000256" key="2">
    <source>
        <dbReference type="ARBA" id="ARBA00023002"/>
    </source>
</evidence>
<dbReference type="GO" id="GO:0008206">
    <property type="term" value="P:bile acid metabolic process"/>
    <property type="evidence" value="ECO:0007669"/>
    <property type="project" value="UniProtKB-ARBA"/>
</dbReference>
<comment type="similarity">
    <text evidence="1">Belongs to the short-chain dehydrogenases/reductases (SDR) family.</text>
</comment>
<organism evidence="3 4">
    <name type="scientific">Xylanibacillus composti</name>
    <dbReference type="NCBI Taxonomy" id="1572762"/>
    <lineage>
        <taxon>Bacteria</taxon>
        <taxon>Bacillati</taxon>
        <taxon>Bacillota</taxon>
        <taxon>Bacilli</taxon>
        <taxon>Bacillales</taxon>
        <taxon>Paenibacillaceae</taxon>
        <taxon>Xylanibacillus</taxon>
    </lineage>
</organism>
<dbReference type="PRINTS" id="PR00081">
    <property type="entry name" value="GDHRDH"/>
</dbReference>
<dbReference type="RefSeq" id="WP_213410705.1">
    <property type="nucleotide sequence ID" value="NZ_BOVK01000012.1"/>
</dbReference>
<sequence>MSSLDGKRALVCAASQGLGKAVALKLAAGGAKVAMCSRTLERVEAAALDIEERTGVRPIAFAADLSKPDDVERLVKQTITQLGGIDVLVTNAGGPPAGRFEEFDDEAWQRAHEQNFLSVVRLIRQVLPGMKAQQSGSIVNIISMSVKQPIPGLILSNAYRSAVVGMAKTLSEEMGPYGIRINNAAPGRIYTERIQHLDKAKAENAGVAMEEVAKAAESAIPLGRSGKPEEFASAVAFLCSDEASYLTGVTLQVDGGMVKSLL</sequence>
<name>A0A8J4H1Y4_9BACL</name>
<dbReference type="PANTHER" id="PTHR42879:SF6">
    <property type="entry name" value="NADPH-DEPENDENT REDUCTASE BACG"/>
    <property type="match status" value="1"/>
</dbReference>